<protein>
    <submittedName>
        <fullName evidence="2">Uncharacterized protein</fullName>
    </submittedName>
</protein>
<dbReference type="EMBL" id="JAPDFL010000001">
    <property type="protein sequence ID" value="MCW1933119.1"/>
    <property type="molecule type" value="Genomic_DNA"/>
</dbReference>
<comment type="caution">
    <text evidence="2">The sequence shown here is derived from an EMBL/GenBank/DDBJ whole genome shotgun (WGS) entry which is preliminary data.</text>
</comment>
<feature type="compositionally biased region" description="Low complexity" evidence="1">
    <location>
        <begin position="114"/>
        <end position="125"/>
    </location>
</feature>
<evidence type="ECO:0000313" key="3">
    <source>
        <dbReference type="Proteomes" id="UP001208938"/>
    </source>
</evidence>
<dbReference type="Proteomes" id="UP001208938">
    <property type="component" value="Unassembled WGS sequence"/>
</dbReference>
<sequence>MTRDTQELRTAKMRLNAAARPLTLVATGLSALALVAVSAQMLWQPAPQATHAAAGDVPRSAGTQPAASGSPAPQVWLASLNAPQVTGFAAHDYADEAVFPRRTPQPVRPPIPAAPAADASETAAPEVVAAPEGSLLTRGERTTRVPVPAPAQIILRAPRAVPPPRPQVAPQPDAVATEVPPLDAQQLDAQQLAALRAPTHSPMPRARPFTAPVADTAPAETQAAPGQIVLASLGGDSTSLIRSRLPQPRPEAVTRLASASLDTPQPITPRAQAPAPSLSVPPLTSAIAGQSDRCESTLTRAIPRRARSAGDGSSVIGRLTGTGGGERDNAVISEVLAGNIPDFLRDLVPVTFNGTGANGQPTRVTICVTPDYLAVGSDSDFVRVPLGLPAAMRVAERFDMVLPTTRMVDAIYQQAAIHLSPAPMDPTAQMASTNYFLRHNATVEGQRRQAGGHLGQLVSGHKKDLVLTNRLQSNPGRVAIYGWHRRNGQAIQPLSTVHGAQYADYSHGIRLVARRAYMNGRAVDLRDLLSDSRLAGLVSAEGTISNRQLLALAN</sequence>
<accession>A0ABT3GZZ9</accession>
<name>A0ABT3GZZ9_9RHOB</name>
<feature type="region of interest" description="Disordered" evidence="1">
    <location>
        <begin position="53"/>
        <end position="72"/>
    </location>
</feature>
<feature type="region of interest" description="Disordered" evidence="1">
    <location>
        <begin position="101"/>
        <end position="125"/>
    </location>
</feature>
<organism evidence="2 3">
    <name type="scientific">Pararhodobacter zhoushanensis</name>
    <dbReference type="NCBI Taxonomy" id="2479545"/>
    <lineage>
        <taxon>Bacteria</taxon>
        <taxon>Pseudomonadati</taxon>
        <taxon>Pseudomonadota</taxon>
        <taxon>Alphaproteobacteria</taxon>
        <taxon>Rhodobacterales</taxon>
        <taxon>Paracoccaceae</taxon>
        <taxon>Pararhodobacter</taxon>
    </lineage>
</organism>
<gene>
    <name evidence="2" type="ORF">OKW52_12850</name>
</gene>
<evidence type="ECO:0000256" key="1">
    <source>
        <dbReference type="SAM" id="MobiDB-lite"/>
    </source>
</evidence>
<reference evidence="2 3" key="1">
    <citation type="submission" date="2022-10" db="EMBL/GenBank/DDBJ databases">
        <title>Pararhodobacter sp. nov., isolated from marine algae.</title>
        <authorList>
            <person name="Choi B.J."/>
            <person name="Kim J.M."/>
            <person name="Lee J.K."/>
            <person name="Choi D.G."/>
            <person name="Jeon C.O."/>
        </authorList>
    </citation>
    <scope>NUCLEOTIDE SEQUENCE [LARGE SCALE GENOMIC DNA]</scope>
    <source>
        <strain evidence="2 3">ZQ420</strain>
    </source>
</reference>
<keyword evidence="3" id="KW-1185">Reference proteome</keyword>
<evidence type="ECO:0000313" key="2">
    <source>
        <dbReference type="EMBL" id="MCW1933119.1"/>
    </source>
</evidence>
<proteinExistence type="predicted"/>
<dbReference type="RefSeq" id="WP_264506067.1">
    <property type="nucleotide sequence ID" value="NZ_JAPDFL010000001.1"/>
</dbReference>